<dbReference type="InterPro" id="IPR003661">
    <property type="entry name" value="HisK_dim/P_dom"/>
</dbReference>
<keyword evidence="4 7" id="KW-0597">Phosphoprotein</keyword>
<dbReference type="EMBL" id="RXLQ01000001">
    <property type="protein sequence ID" value="RSZ60830.1"/>
    <property type="molecule type" value="Genomic_DNA"/>
</dbReference>
<dbReference type="InterPro" id="IPR029016">
    <property type="entry name" value="GAF-like_dom_sf"/>
</dbReference>
<evidence type="ECO:0000313" key="13">
    <source>
        <dbReference type="EMBL" id="RSZ60830.1"/>
    </source>
</evidence>
<keyword evidence="6" id="KW-0418">Kinase</keyword>
<dbReference type="InterPro" id="IPR001789">
    <property type="entry name" value="Sig_transdc_resp-reg_receiver"/>
</dbReference>
<dbReference type="CDD" id="cd00156">
    <property type="entry name" value="REC"/>
    <property type="match status" value="1"/>
</dbReference>
<feature type="domain" description="Response regulatory" evidence="11">
    <location>
        <begin position="711"/>
        <end position="830"/>
    </location>
</feature>
<dbReference type="Pfam" id="PF00672">
    <property type="entry name" value="HAMP"/>
    <property type="match status" value="1"/>
</dbReference>
<evidence type="ECO:0000259" key="10">
    <source>
        <dbReference type="PROSITE" id="PS50109"/>
    </source>
</evidence>
<feature type="modified residue" description="4-aspartylphosphate" evidence="7">
    <location>
        <position position="765"/>
    </location>
</feature>
<evidence type="ECO:0000256" key="2">
    <source>
        <dbReference type="ARBA" id="ARBA00004370"/>
    </source>
</evidence>
<dbReference type="InterPro" id="IPR003018">
    <property type="entry name" value="GAF"/>
</dbReference>
<dbReference type="Pfam" id="PF00512">
    <property type="entry name" value="HisKA"/>
    <property type="match status" value="1"/>
</dbReference>
<dbReference type="GO" id="GO:0016020">
    <property type="term" value="C:membrane"/>
    <property type="evidence" value="ECO:0007669"/>
    <property type="project" value="UniProtKB-SubCell"/>
</dbReference>
<dbReference type="SUPFAM" id="SSF52172">
    <property type="entry name" value="CheY-like"/>
    <property type="match status" value="1"/>
</dbReference>
<evidence type="ECO:0000256" key="9">
    <source>
        <dbReference type="SAM" id="Phobius"/>
    </source>
</evidence>
<evidence type="ECO:0000256" key="5">
    <source>
        <dbReference type="ARBA" id="ARBA00022679"/>
    </source>
</evidence>
<evidence type="ECO:0000313" key="14">
    <source>
        <dbReference type="Proteomes" id="UP000278085"/>
    </source>
</evidence>
<accession>A0A430HTJ4</accession>
<dbReference type="PANTHER" id="PTHR43065:SF42">
    <property type="entry name" value="TWO-COMPONENT SENSOR PPRA"/>
    <property type="match status" value="1"/>
</dbReference>
<dbReference type="SUPFAM" id="SSF47384">
    <property type="entry name" value="Homodimeric domain of signal transducing histidine kinase"/>
    <property type="match status" value="1"/>
</dbReference>
<proteinExistence type="predicted"/>
<evidence type="ECO:0000256" key="6">
    <source>
        <dbReference type="ARBA" id="ARBA00022777"/>
    </source>
</evidence>
<dbReference type="InterPro" id="IPR003660">
    <property type="entry name" value="HAMP_dom"/>
</dbReference>
<dbReference type="InterPro" id="IPR005467">
    <property type="entry name" value="His_kinase_dom"/>
</dbReference>
<dbReference type="PRINTS" id="PR00344">
    <property type="entry name" value="BCTRLSENSOR"/>
</dbReference>
<dbReference type="Gene3D" id="6.10.340.10">
    <property type="match status" value="1"/>
</dbReference>
<comment type="subcellular location">
    <subcellularLocation>
        <location evidence="2">Membrane</location>
    </subcellularLocation>
</comment>
<dbReference type="PANTHER" id="PTHR43065">
    <property type="entry name" value="SENSOR HISTIDINE KINASE"/>
    <property type="match status" value="1"/>
</dbReference>
<dbReference type="SMART" id="SM00304">
    <property type="entry name" value="HAMP"/>
    <property type="match status" value="1"/>
</dbReference>
<dbReference type="Gene3D" id="3.30.450.40">
    <property type="match status" value="1"/>
</dbReference>
<dbReference type="GO" id="GO:0000155">
    <property type="term" value="F:phosphorelay sensor kinase activity"/>
    <property type="evidence" value="ECO:0007669"/>
    <property type="project" value="InterPro"/>
</dbReference>
<name>A0A430HTJ4_9BURK</name>
<dbReference type="PROSITE" id="PS50109">
    <property type="entry name" value="HIS_KIN"/>
    <property type="match status" value="1"/>
</dbReference>
<keyword evidence="9" id="KW-0472">Membrane</keyword>
<dbReference type="InterPro" id="IPR036097">
    <property type="entry name" value="HisK_dim/P_sf"/>
</dbReference>
<keyword evidence="8" id="KW-0175">Coiled coil</keyword>
<dbReference type="OrthoDB" id="9792270at2"/>
<dbReference type="PROSITE" id="PS50110">
    <property type="entry name" value="RESPONSE_REGULATORY"/>
    <property type="match status" value="1"/>
</dbReference>
<dbReference type="InterPro" id="IPR003594">
    <property type="entry name" value="HATPase_dom"/>
</dbReference>
<dbReference type="EC" id="2.7.13.3" evidence="3"/>
<feature type="domain" description="HAMP" evidence="12">
    <location>
        <begin position="190"/>
        <end position="242"/>
    </location>
</feature>
<evidence type="ECO:0000256" key="8">
    <source>
        <dbReference type="SAM" id="Coils"/>
    </source>
</evidence>
<dbReference type="Gene3D" id="1.10.287.130">
    <property type="match status" value="1"/>
</dbReference>
<dbReference type="SUPFAM" id="SSF158472">
    <property type="entry name" value="HAMP domain-like"/>
    <property type="match status" value="1"/>
</dbReference>
<dbReference type="RefSeq" id="WP_126072214.1">
    <property type="nucleotide sequence ID" value="NZ_CP051166.1"/>
</dbReference>
<dbReference type="SMART" id="SM00448">
    <property type="entry name" value="REC"/>
    <property type="match status" value="1"/>
</dbReference>
<dbReference type="Gene3D" id="3.40.50.2300">
    <property type="match status" value="1"/>
</dbReference>
<feature type="coiled-coil region" evidence="8">
    <location>
        <begin position="247"/>
        <end position="274"/>
    </location>
</feature>
<comment type="catalytic activity">
    <reaction evidence="1">
        <text>ATP + protein L-histidine = ADP + protein N-phospho-L-histidine.</text>
        <dbReference type="EC" id="2.7.13.3"/>
    </reaction>
</comment>
<evidence type="ECO:0000256" key="3">
    <source>
        <dbReference type="ARBA" id="ARBA00012438"/>
    </source>
</evidence>
<evidence type="ECO:0000256" key="4">
    <source>
        <dbReference type="ARBA" id="ARBA00022553"/>
    </source>
</evidence>
<protein>
    <recommendedName>
        <fullName evidence="3">histidine kinase</fullName>
        <ecNumber evidence="3">2.7.13.3</ecNumber>
    </recommendedName>
</protein>
<evidence type="ECO:0000259" key="11">
    <source>
        <dbReference type="PROSITE" id="PS50110"/>
    </source>
</evidence>
<dbReference type="InterPro" id="IPR036890">
    <property type="entry name" value="HATPase_C_sf"/>
</dbReference>
<evidence type="ECO:0000256" key="1">
    <source>
        <dbReference type="ARBA" id="ARBA00000085"/>
    </source>
</evidence>
<dbReference type="InterPro" id="IPR004358">
    <property type="entry name" value="Sig_transdc_His_kin-like_C"/>
</dbReference>
<keyword evidence="9" id="KW-1133">Transmembrane helix</keyword>
<dbReference type="SMART" id="SM00388">
    <property type="entry name" value="HisKA"/>
    <property type="match status" value="1"/>
</dbReference>
<feature type="transmembrane region" description="Helical" evidence="9">
    <location>
        <begin position="167"/>
        <end position="189"/>
    </location>
</feature>
<dbReference type="PROSITE" id="PS50885">
    <property type="entry name" value="HAMP"/>
    <property type="match status" value="1"/>
</dbReference>
<dbReference type="Proteomes" id="UP000278085">
    <property type="component" value="Unassembled WGS sequence"/>
</dbReference>
<dbReference type="Pfam" id="PF00072">
    <property type="entry name" value="Response_reg"/>
    <property type="match status" value="1"/>
</dbReference>
<keyword evidence="5" id="KW-0808">Transferase</keyword>
<dbReference type="InterPro" id="IPR011006">
    <property type="entry name" value="CheY-like_superfamily"/>
</dbReference>
<gene>
    <name evidence="13" type="ORF">EJB06_01435</name>
</gene>
<evidence type="ECO:0000259" key="12">
    <source>
        <dbReference type="PROSITE" id="PS50885"/>
    </source>
</evidence>
<dbReference type="SMART" id="SM00065">
    <property type="entry name" value="GAF"/>
    <property type="match status" value="1"/>
</dbReference>
<dbReference type="CDD" id="cd06225">
    <property type="entry name" value="HAMP"/>
    <property type="match status" value="1"/>
</dbReference>
<dbReference type="Pfam" id="PF01590">
    <property type="entry name" value="GAF"/>
    <property type="match status" value="1"/>
</dbReference>
<organism evidence="13 14">
    <name type="scientific">Massilia atriviolacea</name>
    <dbReference type="NCBI Taxonomy" id="2495579"/>
    <lineage>
        <taxon>Bacteria</taxon>
        <taxon>Pseudomonadati</taxon>
        <taxon>Pseudomonadota</taxon>
        <taxon>Betaproteobacteria</taxon>
        <taxon>Burkholderiales</taxon>
        <taxon>Oxalobacteraceae</taxon>
        <taxon>Telluria group</taxon>
        <taxon>Massilia</taxon>
    </lineage>
</organism>
<keyword evidence="9" id="KW-0812">Transmembrane</keyword>
<evidence type="ECO:0000256" key="7">
    <source>
        <dbReference type="PROSITE-ProRule" id="PRU00169"/>
    </source>
</evidence>
<dbReference type="SUPFAM" id="SSF55781">
    <property type="entry name" value="GAF domain-like"/>
    <property type="match status" value="1"/>
</dbReference>
<keyword evidence="14" id="KW-1185">Reference proteome</keyword>
<dbReference type="SUPFAM" id="SSF55874">
    <property type="entry name" value="ATPase domain of HSP90 chaperone/DNA topoisomerase II/histidine kinase"/>
    <property type="match status" value="1"/>
</dbReference>
<feature type="domain" description="Histidine kinase" evidence="10">
    <location>
        <begin position="469"/>
        <end position="692"/>
    </location>
</feature>
<dbReference type="Gene3D" id="3.30.565.10">
    <property type="entry name" value="Histidine kinase-like ATPase, C-terminal domain"/>
    <property type="match status" value="1"/>
</dbReference>
<dbReference type="SMART" id="SM00387">
    <property type="entry name" value="HATPase_c"/>
    <property type="match status" value="1"/>
</dbReference>
<reference evidence="13 14" key="1">
    <citation type="submission" date="2018-12" db="EMBL/GenBank/DDBJ databases">
        <authorList>
            <person name="Yang E."/>
        </authorList>
    </citation>
    <scope>NUCLEOTIDE SEQUENCE [LARGE SCALE GENOMIC DNA]</scope>
    <source>
        <strain evidence="13 14">SOD</strain>
    </source>
</reference>
<comment type="caution">
    <text evidence="13">The sequence shown here is derived from an EMBL/GenBank/DDBJ whole genome shotgun (WGS) entry which is preliminary data.</text>
</comment>
<dbReference type="Pfam" id="PF02518">
    <property type="entry name" value="HATPase_c"/>
    <property type="match status" value="1"/>
</dbReference>
<dbReference type="AlphaFoldDB" id="A0A430HTJ4"/>
<sequence>MKIATRLKLIGLFCAIVVALVAAILLSTTNQVRRELNKNQAADEVLNAVTALRYLSLEYGLRSERRVFAQWRLRSASLATLLASDTTFSGAEDAASMASLRTSFASVGRLFSQLVASRAQPADAVSDELASRLTGQISGKTQAMIADAMALAERSRQGVLAAQQREIAAVAAFGAVVLATIVASSLLTFRSLVGPLERLREGTRKVGAGDLDFKLGWHGRDELGELASAFDGMTEKLKQSTVSRRELSAANLALQAEIAERAQAENKVRSQLARLSLLQHITRSVGERQDMRSIFQVVIRSLEEQLPVDFCCICLYRQGSAALQVSCVGLRSAALAEEFAMREHARIEVGQNGLSRCVAGELVYEPDVAEVPFPFPQRLAGGGLRALVMAPLLVESTVFGVLVTARVAPSSFSSGECEFLRQLSEHVALASNQTELHGALQRAYEDLRQSQKTAVQQERLRALGQMASGIAHDINNAISPVALYTESLLETEPGLSDRARASLEVIKRAIDDVAATVARMREFYRQRETRVHLGQVDANRLMQEVADLTRARWSDMPQQRGIVIELCRRFEAGLAPLPGIDSEIREALTNLVFNAVDAMPDGGTLTLATRGVAGSAGAQAEVVLEVGDSGVGMDEDTRRRCLEPFFTTKGERGTGLGLAMVYGMVERHGARIDIESVRGQGTTMRLAFSLPDTPAAAAAPGAPARRKAPLRILTVDDDPLVQKALRTVLESDGHQVLAADGGQAGIDQFRSALQDGAPFALVITDLGMPHVDGRRVAAAVKAMAPHTPVILLTGWGQRIANDEDLPADVNLVISKPPKLHELREALAACVPDGDDA</sequence>